<reference evidence="1" key="1">
    <citation type="submission" date="2023-06" db="EMBL/GenBank/DDBJ databases">
        <authorList>
            <person name="Kurt Z."/>
        </authorList>
    </citation>
    <scope>NUCLEOTIDE SEQUENCE</scope>
</reference>
<gene>
    <name evidence="1" type="ORF">HINF_LOCUS66611</name>
    <name evidence="2" type="ORF">HINF_LOCUS8378</name>
</gene>
<organism evidence="1">
    <name type="scientific">Hexamita inflata</name>
    <dbReference type="NCBI Taxonomy" id="28002"/>
    <lineage>
        <taxon>Eukaryota</taxon>
        <taxon>Metamonada</taxon>
        <taxon>Diplomonadida</taxon>
        <taxon>Hexamitidae</taxon>
        <taxon>Hexamitinae</taxon>
        <taxon>Hexamita</taxon>
    </lineage>
</organism>
<sequence>MWLSIICNVAIQNQQDIQTVSVEITKQIDSSILQFKQLLNQNTLSDFFEPILNYRVQVDVVTTVNRGKWNDLMKITSLSHNTLLQYLNNQNQLCYTKSQPEAQQHAEFNNRIVDTNNMDATFEDTNCQDASLIQAMIKTTYNSLFPQSIDKSRIQNSYQSVLLYDLETKRQLRYPATGQGFQNISCIQDQFNEMQQIIVGYSSNDDQQVEVDIKVTTQSFNKTILYQNSIVFDDRCFDRSVRIFFEKQQHNLNQIPQILSGELINDYIRKNKLMQPNIEQIIYSLNIISQELLAVKEKTQFNSNITAKTTFRPTEILIIADCVNTFQQRAILQTLEDNNQLFDRLQMLNVNVNFTPLQLNGNKNCQSLDYFKQAHPIFQQNNNLIKNGFKLMPAKMDELGQMSYSLCTLNNSFIICSQIPQRAFLLQPKFFLKNLGKYQQSIKITL</sequence>
<comment type="caution">
    <text evidence="1">The sequence shown here is derived from an EMBL/GenBank/DDBJ whole genome shotgun (WGS) entry which is preliminary data.</text>
</comment>
<dbReference type="EMBL" id="CAXDID020000017">
    <property type="protein sequence ID" value="CAL5984917.1"/>
    <property type="molecule type" value="Genomic_DNA"/>
</dbReference>
<accession>A0AA86RQR0</accession>
<dbReference type="Proteomes" id="UP001642409">
    <property type="component" value="Unassembled WGS sequence"/>
</dbReference>
<evidence type="ECO:0000313" key="1">
    <source>
        <dbReference type="EMBL" id="CAI9978966.1"/>
    </source>
</evidence>
<reference evidence="2 3" key="2">
    <citation type="submission" date="2024-07" db="EMBL/GenBank/DDBJ databases">
        <authorList>
            <person name="Akdeniz Z."/>
        </authorList>
    </citation>
    <scope>NUCLEOTIDE SEQUENCE [LARGE SCALE GENOMIC DNA]</scope>
</reference>
<name>A0AA86RQR0_9EUKA</name>
<dbReference type="EMBL" id="CATOUU010001186">
    <property type="protein sequence ID" value="CAI9978966.1"/>
    <property type="molecule type" value="Genomic_DNA"/>
</dbReference>
<dbReference type="AlphaFoldDB" id="A0AA86RQR0"/>
<evidence type="ECO:0000313" key="2">
    <source>
        <dbReference type="EMBL" id="CAL5984917.1"/>
    </source>
</evidence>
<keyword evidence="3" id="KW-1185">Reference proteome</keyword>
<evidence type="ECO:0000313" key="3">
    <source>
        <dbReference type="Proteomes" id="UP001642409"/>
    </source>
</evidence>
<protein>
    <submittedName>
        <fullName evidence="2">Hypothetical_protein</fullName>
    </submittedName>
</protein>
<proteinExistence type="predicted"/>